<dbReference type="AlphaFoldDB" id="A0A699IAW8"/>
<organism evidence="2">
    <name type="scientific">Tanacetum cinerariifolium</name>
    <name type="common">Dalmatian daisy</name>
    <name type="synonym">Chrysanthemum cinerariifolium</name>
    <dbReference type="NCBI Taxonomy" id="118510"/>
    <lineage>
        <taxon>Eukaryota</taxon>
        <taxon>Viridiplantae</taxon>
        <taxon>Streptophyta</taxon>
        <taxon>Embryophyta</taxon>
        <taxon>Tracheophyta</taxon>
        <taxon>Spermatophyta</taxon>
        <taxon>Magnoliopsida</taxon>
        <taxon>eudicotyledons</taxon>
        <taxon>Gunneridae</taxon>
        <taxon>Pentapetalae</taxon>
        <taxon>asterids</taxon>
        <taxon>campanulids</taxon>
        <taxon>Asterales</taxon>
        <taxon>Asteraceae</taxon>
        <taxon>Asteroideae</taxon>
        <taxon>Anthemideae</taxon>
        <taxon>Anthemidinae</taxon>
        <taxon>Tanacetum</taxon>
    </lineage>
</organism>
<reference evidence="2" key="1">
    <citation type="journal article" date="2019" name="Sci. Rep.">
        <title>Draft genome of Tanacetum cinerariifolium, the natural source of mosquito coil.</title>
        <authorList>
            <person name="Yamashiro T."/>
            <person name="Shiraishi A."/>
            <person name="Satake H."/>
            <person name="Nakayama K."/>
        </authorList>
    </citation>
    <scope>NUCLEOTIDE SEQUENCE</scope>
</reference>
<name>A0A699IAW8_TANCI</name>
<feature type="compositionally biased region" description="Basic and acidic residues" evidence="1">
    <location>
        <begin position="47"/>
        <end position="58"/>
    </location>
</feature>
<protein>
    <submittedName>
        <fullName evidence="2">Uncharacterized protein</fullName>
    </submittedName>
</protein>
<gene>
    <name evidence="2" type="ORF">Tci_514581</name>
</gene>
<evidence type="ECO:0000256" key="1">
    <source>
        <dbReference type="SAM" id="MobiDB-lite"/>
    </source>
</evidence>
<feature type="non-terminal residue" evidence="2">
    <location>
        <position position="132"/>
    </location>
</feature>
<feature type="region of interest" description="Disordered" evidence="1">
    <location>
        <begin position="1"/>
        <end position="83"/>
    </location>
</feature>
<feature type="compositionally biased region" description="Acidic residues" evidence="1">
    <location>
        <begin position="9"/>
        <end position="20"/>
    </location>
</feature>
<proteinExistence type="predicted"/>
<comment type="caution">
    <text evidence="2">The sequence shown here is derived from an EMBL/GenBank/DDBJ whole genome shotgun (WGS) entry which is preliminary data.</text>
</comment>
<feature type="compositionally biased region" description="Basic residues" evidence="1">
    <location>
        <begin position="59"/>
        <end position="69"/>
    </location>
</feature>
<dbReference type="EMBL" id="BKCJ010277461">
    <property type="protein sequence ID" value="GEZ42608.1"/>
    <property type="molecule type" value="Genomic_DNA"/>
</dbReference>
<accession>A0A699IAW8</accession>
<sequence length="132" mass="14692">MDVVGHPDENEEPNENEDPSDAAIDGELMDTIDPPSHESKITSPCGLEKKGDDLDGAKLIRHSKRHKHGMLSTADNGEVVNEPQLPDSNEIILDVTKPRDLKRNKKKGTLLQDFLHVIGKDGNEIKLEPWIE</sequence>
<evidence type="ECO:0000313" key="2">
    <source>
        <dbReference type="EMBL" id="GEZ42608.1"/>
    </source>
</evidence>